<protein>
    <recommendedName>
        <fullName evidence="15">MAP/microtubule affinity-regulating kinase 3</fullName>
        <ecNumber evidence="4">2.7.11.1</ecNumber>
    </recommendedName>
</protein>
<comment type="catalytic activity">
    <reaction evidence="12">
        <text>L-seryl-[protein] + ATP = O-phospho-L-seryl-[protein] + ADP + H(+)</text>
        <dbReference type="Rhea" id="RHEA:17989"/>
        <dbReference type="Rhea" id="RHEA-COMP:9863"/>
        <dbReference type="Rhea" id="RHEA-COMP:11604"/>
        <dbReference type="ChEBI" id="CHEBI:15378"/>
        <dbReference type="ChEBI" id="CHEBI:29999"/>
        <dbReference type="ChEBI" id="CHEBI:30616"/>
        <dbReference type="ChEBI" id="CHEBI:83421"/>
        <dbReference type="ChEBI" id="CHEBI:456216"/>
        <dbReference type="EC" id="2.7.11.1"/>
    </reaction>
</comment>
<dbReference type="FunFam" id="3.30.200.20:FF:000003">
    <property type="entry name" value="Non-specific serine/threonine protein kinase"/>
    <property type="match status" value="1"/>
</dbReference>
<evidence type="ECO:0000313" key="21">
    <source>
        <dbReference type="Proteomes" id="UP000324091"/>
    </source>
</evidence>
<dbReference type="InterPro" id="IPR000719">
    <property type="entry name" value="Prot_kinase_dom"/>
</dbReference>
<dbReference type="GO" id="GO:0050321">
    <property type="term" value="F:tau-protein kinase activity"/>
    <property type="evidence" value="ECO:0007669"/>
    <property type="project" value="TreeGrafter"/>
</dbReference>
<proteinExistence type="inferred from homology"/>
<comment type="caution">
    <text evidence="20">The sequence shown here is derived from an EMBL/GenBank/DDBJ whole genome shotgun (WGS) entry which is preliminary data.</text>
</comment>
<evidence type="ECO:0000256" key="11">
    <source>
        <dbReference type="ARBA" id="ARBA00047899"/>
    </source>
</evidence>
<evidence type="ECO:0000256" key="10">
    <source>
        <dbReference type="ARBA" id="ARBA00022840"/>
    </source>
</evidence>
<evidence type="ECO:0000256" key="16">
    <source>
        <dbReference type="PROSITE-ProRule" id="PRU10141"/>
    </source>
</evidence>
<dbReference type="PANTHER" id="PTHR24346:SF98">
    <property type="entry name" value="NON-SPECIFIC SERINE_THREONINE PROTEIN KINASE"/>
    <property type="match status" value="1"/>
</dbReference>
<dbReference type="Proteomes" id="UP000324091">
    <property type="component" value="Chromosome 16"/>
</dbReference>
<comment type="subcellular location">
    <subcellularLocation>
        <location evidence="1">Cell projection</location>
        <location evidence="1">Dendrite</location>
    </subcellularLocation>
    <subcellularLocation>
        <location evidence="2">Cytoplasm</location>
    </subcellularLocation>
</comment>
<dbReference type="PANTHER" id="PTHR24346">
    <property type="entry name" value="MAP/MICROTUBULE AFFINITY-REGULATING KINASE"/>
    <property type="match status" value="1"/>
</dbReference>
<dbReference type="InterPro" id="IPR017441">
    <property type="entry name" value="Protein_kinase_ATP_BS"/>
</dbReference>
<dbReference type="EMBL" id="RHFK02000008">
    <property type="protein sequence ID" value="TWW72457.1"/>
    <property type="molecule type" value="Genomic_DNA"/>
</dbReference>
<evidence type="ECO:0000256" key="13">
    <source>
        <dbReference type="ARBA" id="ARBA00054424"/>
    </source>
</evidence>
<name>A0A5C6P322_9TELE</name>
<keyword evidence="6" id="KW-0723">Serine/threonine-protein kinase</keyword>
<dbReference type="FunFam" id="1.10.8.10:FF:000005">
    <property type="entry name" value="Non-specific serine/threonine protein kinase"/>
    <property type="match status" value="1"/>
</dbReference>
<evidence type="ECO:0000259" key="19">
    <source>
        <dbReference type="PROSITE" id="PS50030"/>
    </source>
</evidence>
<dbReference type="PROSITE" id="PS50011">
    <property type="entry name" value="PROTEIN_KINASE_DOM"/>
    <property type="match status" value="1"/>
</dbReference>
<dbReference type="InterPro" id="IPR015940">
    <property type="entry name" value="UBA"/>
</dbReference>
<dbReference type="Gene3D" id="3.30.200.20">
    <property type="entry name" value="Phosphorylase Kinase, domain 1"/>
    <property type="match status" value="1"/>
</dbReference>
<dbReference type="CDD" id="cd14072">
    <property type="entry name" value="STKc_MARK"/>
    <property type="match status" value="1"/>
</dbReference>
<comment type="function">
    <text evidence="13">Serine/threonine-protein kinase. Involved in the specific phosphorylation of microtubule-associated proteins for MAP2 and MAP4. Phosphorylates the microtubule-associated protein MAPT/TAU. Phosphorylates CDC25C on 'Ser-216'. Regulates localization and activity of some histone deacetylases by mediating phosphorylation of HDAC7, promoting subsequent interaction between HDAC7 and 14-3-3 and export from the nucleus. Regulates localization and activity of MITF by mediating its phosphorylation, promoting subsequent interaction between MITF and 14-3-3 and retention in the cytosol. Negatively regulates the Hippo signaling pathway and antagonizes the phosphorylation of LATS1. Cooperates with DLG5 to inhibit the kinase activity of STK3/MST2 toward LATS1. Phosphorylates PKP2 and KSR1.</text>
</comment>
<dbReference type="Gene3D" id="1.10.510.10">
    <property type="entry name" value="Transferase(Phosphotransferase) domain 1"/>
    <property type="match status" value="1"/>
</dbReference>
<evidence type="ECO:0000256" key="1">
    <source>
        <dbReference type="ARBA" id="ARBA00004279"/>
    </source>
</evidence>
<keyword evidence="7" id="KW-0808">Transferase</keyword>
<dbReference type="InterPro" id="IPR008271">
    <property type="entry name" value="Ser/Thr_kinase_AS"/>
</dbReference>
<dbReference type="PROSITE" id="PS00107">
    <property type="entry name" value="PROTEIN_KINASE_ATP"/>
    <property type="match status" value="1"/>
</dbReference>
<evidence type="ECO:0000256" key="5">
    <source>
        <dbReference type="ARBA" id="ARBA00022490"/>
    </source>
</evidence>
<evidence type="ECO:0000313" key="20">
    <source>
        <dbReference type="EMBL" id="TWW72457.1"/>
    </source>
</evidence>
<feature type="region of interest" description="Disordered" evidence="17">
    <location>
        <begin position="379"/>
        <end position="518"/>
    </location>
</feature>
<feature type="compositionally biased region" description="Polar residues" evidence="17">
    <location>
        <begin position="646"/>
        <end position="662"/>
    </location>
</feature>
<evidence type="ECO:0000256" key="17">
    <source>
        <dbReference type="SAM" id="MobiDB-lite"/>
    </source>
</evidence>
<dbReference type="GO" id="GO:0030425">
    <property type="term" value="C:dendrite"/>
    <property type="evidence" value="ECO:0007669"/>
    <property type="project" value="UniProtKB-SubCell"/>
</dbReference>
<evidence type="ECO:0000256" key="8">
    <source>
        <dbReference type="ARBA" id="ARBA00022741"/>
    </source>
</evidence>
<dbReference type="PROSITE" id="PS00108">
    <property type="entry name" value="PROTEIN_KINASE_ST"/>
    <property type="match status" value="1"/>
</dbReference>
<dbReference type="Gene3D" id="1.10.8.10">
    <property type="entry name" value="DNA helicase RuvA subunit, C-terminal domain"/>
    <property type="match status" value="1"/>
</dbReference>
<dbReference type="InterPro" id="IPR011009">
    <property type="entry name" value="Kinase-like_dom_sf"/>
</dbReference>
<keyword evidence="21" id="KW-1185">Reference proteome</keyword>
<feature type="binding site" evidence="16">
    <location>
        <position position="83"/>
    </location>
    <ligand>
        <name>ATP</name>
        <dbReference type="ChEBI" id="CHEBI:30616"/>
    </ligand>
</feature>
<dbReference type="PROSITE" id="PS50030">
    <property type="entry name" value="UBA"/>
    <property type="match status" value="1"/>
</dbReference>
<feature type="region of interest" description="Disordered" evidence="17">
    <location>
        <begin position="18"/>
        <end position="51"/>
    </location>
</feature>
<evidence type="ECO:0000256" key="6">
    <source>
        <dbReference type="ARBA" id="ARBA00022527"/>
    </source>
</evidence>
<dbReference type="AlphaFoldDB" id="A0A5C6P322"/>
<evidence type="ECO:0000256" key="4">
    <source>
        <dbReference type="ARBA" id="ARBA00012513"/>
    </source>
</evidence>
<reference evidence="20 21" key="1">
    <citation type="submission" date="2019-04" db="EMBL/GenBank/DDBJ databases">
        <title>Chromosome genome assembly for Takifugu flavidus.</title>
        <authorList>
            <person name="Xiao S."/>
        </authorList>
    </citation>
    <scope>NUCLEOTIDE SEQUENCE [LARGE SCALE GENOMIC DNA]</scope>
    <source>
        <strain evidence="20">HTHZ2018</strain>
        <tissue evidence="20">Muscle</tissue>
    </source>
</reference>
<sequence length="718" mass="79608">MQQLFWVYSSAFSHFQTEHTTHTNGRQEIGTRSARTGVRSRSSEEPQQPHVGNYRLLKTIGKGNFAKVKLARHILTGREVAIKIIDKTQLNPNSLQKLFREVRIMKILNHPNIVKLFEVIETERTLYLVMEYASGGEVFDYLVAHGRMKEKEARAKFRQIVSAVQYCHQKHIVHRDLKAENLLLDADMNIKIADFGFSNEFTLGNKLDTFCGSPPYAAPELFQGKKYDGPEVDVWSLGVILYTLVSGSLPFDGQNLKCCTNSLMVCLQELRERVLRGKYRIPFYMSTDCENLLKRFLVLNPSKRGTLEQIMKDRWINTGFEEDELKPYTEPELDITDQKRIDVMVGMGYNLEDIQDSLAKMKYDEITATYLLLGRKASELEPTESASSSNLSLAKPRPNSELNGQSPTHIKVQRSISSSHKQRRYSEQVGQNVPPGMAHPKRSQTSTADNSAKEEGGVQLRKPGTPGSRGAPPSSPLLGNANNPNKADIPDRRKGVATGPSNNPASAGMTRRNTYVCSDRNNADRLSVIPNGKENSPSSAFAAAAFGASSSSVRLRYQTVGPLYVNQTGWATLPQSYYALDYCSPNSVAVSPSAQRNPVASIHSIANATTPDRLRFPRGTASRSTFHGGHLRDRRTATYNGPPASPTLSHDATPLSQTRSRGTSNLFSKLTSKLTRRVTIDPAKRQTAKSGPAVPSTQGGKTLNSAAEDIESCRKMKI</sequence>
<evidence type="ECO:0000256" key="15">
    <source>
        <dbReference type="ARBA" id="ARBA00071529"/>
    </source>
</evidence>
<dbReference type="SUPFAM" id="SSF56112">
    <property type="entry name" value="Protein kinase-like (PK-like)"/>
    <property type="match status" value="1"/>
</dbReference>
<dbReference type="InterPro" id="IPR049508">
    <property type="entry name" value="MARK1-4_cat"/>
</dbReference>
<dbReference type="GO" id="GO:0005524">
    <property type="term" value="F:ATP binding"/>
    <property type="evidence" value="ECO:0007669"/>
    <property type="project" value="UniProtKB-UniRule"/>
</dbReference>
<keyword evidence="10 16" id="KW-0067">ATP-binding</keyword>
<evidence type="ECO:0000256" key="7">
    <source>
        <dbReference type="ARBA" id="ARBA00022679"/>
    </source>
</evidence>
<feature type="region of interest" description="Disordered" evidence="17">
    <location>
        <begin position="680"/>
        <end position="718"/>
    </location>
</feature>
<dbReference type="EC" id="2.7.11.1" evidence="4"/>
<evidence type="ECO:0000256" key="12">
    <source>
        <dbReference type="ARBA" id="ARBA00048679"/>
    </source>
</evidence>
<organism evidence="20 21">
    <name type="scientific">Takifugu flavidus</name>
    <name type="common">sansaifugu</name>
    <dbReference type="NCBI Taxonomy" id="433684"/>
    <lineage>
        <taxon>Eukaryota</taxon>
        <taxon>Metazoa</taxon>
        <taxon>Chordata</taxon>
        <taxon>Craniata</taxon>
        <taxon>Vertebrata</taxon>
        <taxon>Euteleostomi</taxon>
        <taxon>Actinopterygii</taxon>
        <taxon>Neopterygii</taxon>
        <taxon>Teleostei</taxon>
        <taxon>Neoteleostei</taxon>
        <taxon>Acanthomorphata</taxon>
        <taxon>Eupercaria</taxon>
        <taxon>Tetraodontiformes</taxon>
        <taxon>Tetradontoidea</taxon>
        <taxon>Tetraodontidae</taxon>
        <taxon>Takifugu</taxon>
    </lineage>
</organism>
<dbReference type="GO" id="GO:0005737">
    <property type="term" value="C:cytoplasm"/>
    <property type="evidence" value="ECO:0007669"/>
    <property type="project" value="UniProtKB-SubCell"/>
</dbReference>
<dbReference type="GO" id="GO:0005886">
    <property type="term" value="C:plasma membrane"/>
    <property type="evidence" value="ECO:0007669"/>
    <property type="project" value="TreeGrafter"/>
</dbReference>
<keyword evidence="9 20" id="KW-0418">Kinase</keyword>
<dbReference type="GO" id="GO:0035556">
    <property type="term" value="P:intracellular signal transduction"/>
    <property type="evidence" value="ECO:0007669"/>
    <property type="project" value="TreeGrafter"/>
</dbReference>
<dbReference type="SMART" id="SM00220">
    <property type="entry name" value="S_TKc"/>
    <property type="match status" value="1"/>
</dbReference>
<dbReference type="Pfam" id="PF00069">
    <property type="entry name" value="Pkinase"/>
    <property type="match status" value="1"/>
</dbReference>
<comment type="similarity">
    <text evidence="3">Belongs to the protein kinase superfamily. CAMK Ser/Thr protein kinase family. SNF1 subfamily.</text>
</comment>
<keyword evidence="5" id="KW-0963">Cytoplasm</keyword>
<feature type="compositionally biased region" description="Polar residues" evidence="17">
    <location>
        <begin position="400"/>
        <end position="419"/>
    </location>
</feature>
<dbReference type="FunFam" id="1.10.510.10:FF:001032">
    <property type="entry name" value="KP78b, isoform A"/>
    <property type="match status" value="1"/>
</dbReference>
<feature type="compositionally biased region" description="Polar residues" evidence="17">
    <location>
        <begin position="695"/>
        <end position="705"/>
    </location>
</feature>
<accession>A0A5C6P322</accession>
<feature type="domain" description="Protein kinase" evidence="18">
    <location>
        <begin position="54"/>
        <end position="316"/>
    </location>
</feature>
<feature type="compositionally biased region" description="Polar residues" evidence="17">
    <location>
        <begin position="499"/>
        <end position="518"/>
    </location>
</feature>
<dbReference type="SMART" id="SM00165">
    <property type="entry name" value="UBA"/>
    <property type="match status" value="1"/>
</dbReference>
<evidence type="ECO:0000256" key="3">
    <source>
        <dbReference type="ARBA" id="ARBA00006234"/>
    </source>
</evidence>
<comment type="subunit">
    <text evidence="14">Interacts with MAPT/TAU. Interacts with DLG5 (via coiled-coil domain). Interacts with STK3/MST2 and STK4/MST1 in the presence of DLG5. Interacts with YWHAB, YWHAG, YWHAQ and YWHAZ. Interacts with PKP2 (via N-terminus). Interacts with CDC25C. Interacts with KSR1.</text>
</comment>
<evidence type="ECO:0000256" key="9">
    <source>
        <dbReference type="ARBA" id="ARBA00022777"/>
    </source>
</evidence>
<feature type="domain" description="UBA" evidence="19">
    <location>
        <begin position="335"/>
        <end position="374"/>
    </location>
</feature>
<dbReference type="GO" id="GO:0000226">
    <property type="term" value="P:microtubule cytoskeleton organization"/>
    <property type="evidence" value="ECO:0007669"/>
    <property type="project" value="TreeGrafter"/>
</dbReference>
<keyword evidence="8 16" id="KW-0547">Nucleotide-binding</keyword>
<gene>
    <name evidence="20" type="ORF">D4764_16G0009540</name>
</gene>
<comment type="catalytic activity">
    <reaction evidence="11">
        <text>L-threonyl-[protein] + ATP = O-phospho-L-threonyl-[protein] + ADP + H(+)</text>
        <dbReference type="Rhea" id="RHEA:46608"/>
        <dbReference type="Rhea" id="RHEA-COMP:11060"/>
        <dbReference type="Rhea" id="RHEA-COMP:11605"/>
        <dbReference type="ChEBI" id="CHEBI:15378"/>
        <dbReference type="ChEBI" id="CHEBI:30013"/>
        <dbReference type="ChEBI" id="CHEBI:30616"/>
        <dbReference type="ChEBI" id="CHEBI:61977"/>
        <dbReference type="ChEBI" id="CHEBI:456216"/>
        <dbReference type="EC" id="2.7.11.1"/>
    </reaction>
</comment>
<evidence type="ECO:0000256" key="14">
    <source>
        <dbReference type="ARBA" id="ARBA00063680"/>
    </source>
</evidence>
<feature type="region of interest" description="Disordered" evidence="17">
    <location>
        <begin position="612"/>
        <end position="662"/>
    </location>
</feature>
<evidence type="ECO:0000256" key="2">
    <source>
        <dbReference type="ARBA" id="ARBA00004496"/>
    </source>
</evidence>
<evidence type="ECO:0000259" key="18">
    <source>
        <dbReference type="PROSITE" id="PS50011"/>
    </source>
</evidence>